<dbReference type="AlphaFoldDB" id="A0AAU8APX5"/>
<keyword evidence="8" id="KW-0614">Plasmid</keyword>
<dbReference type="InterPro" id="IPR005648">
    <property type="entry name" value="FlgD"/>
</dbReference>
<dbReference type="Gene3D" id="2.30.30.910">
    <property type="match status" value="1"/>
</dbReference>
<keyword evidence="8" id="KW-0282">Flagellum</keyword>
<proteinExistence type="inferred from homology"/>
<evidence type="ECO:0000256" key="5">
    <source>
        <dbReference type="RuleBase" id="RU362076"/>
    </source>
</evidence>
<accession>A0AAU8APX5</accession>
<comment type="function">
    <text evidence="4 5">Required for flagellar hook formation. May act as a scaffolding protein.</text>
</comment>
<protein>
    <recommendedName>
        <fullName evidence="2 5">Basal-body rod modification protein FlgD</fullName>
    </recommendedName>
</protein>
<evidence type="ECO:0000259" key="7">
    <source>
        <dbReference type="Pfam" id="PF13860"/>
    </source>
</evidence>
<dbReference type="EMBL" id="CP123386">
    <property type="protein sequence ID" value="XCC96837.1"/>
    <property type="molecule type" value="Genomic_DNA"/>
</dbReference>
<sequence length="224" mass="23464">MAIDPFGTTSVSATTSSSTSSMSQLSEDYESFITLLTAQIQNQNPLEPMDSTTFISQLAQLSQVEQSVATNANLEGISSQLASMGAITGLSLIGRSVVTSSDEVTLESDGASAEMSYYLAAEAESVTLTVTAEDGTVLRTYGALDTSAGARHSVTWDGMDYEGLPLPAGTYKMTLEAVDSEGNTVASQTYAPQKVASMTYENGLATLHLENGETVLAGLVEEII</sequence>
<evidence type="ECO:0000256" key="3">
    <source>
        <dbReference type="ARBA" id="ARBA00022795"/>
    </source>
</evidence>
<dbReference type="RefSeq" id="WP_353475729.1">
    <property type="nucleotide sequence ID" value="NZ_CP123386.1"/>
</dbReference>
<dbReference type="Pfam" id="PF13860">
    <property type="entry name" value="FlgD_ig"/>
    <property type="match status" value="1"/>
</dbReference>
<organism evidence="8">
    <name type="scientific">Alloyangia sp. H15</name>
    <dbReference type="NCBI Taxonomy" id="3029062"/>
    <lineage>
        <taxon>Bacteria</taxon>
        <taxon>Pseudomonadati</taxon>
        <taxon>Pseudomonadota</taxon>
        <taxon>Alphaproteobacteria</taxon>
        <taxon>Rhodobacterales</taxon>
        <taxon>Roseobacteraceae</taxon>
        <taxon>Alloyangia</taxon>
    </lineage>
</organism>
<feature type="compositionally biased region" description="Low complexity" evidence="6">
    <location>
        <begin position="8"/>
        <end position="22"/>
    </location>
</feature>
<reference evidence="8" key="1">
    <citation type="submission" date="2023-02" db="EMBL/GenBank/DDBJ databases">
        <title>Description and genomic characterization of Salipiger bruguierae sp. nov., isolated from the sediment of mangrove plant Bruguiera sexangula.</title>
        <authorList>
            <person name="Long M."/>
        </authorList>
    </citation>
    <scope>NUCLEOTIDE SEQUENCE</scope>
    <source>
        <strain evidence="8">H15</strain>
        <plasmid evidence="8">unnamed1</plasmid>
    </source>
</reference>
<evidence type="ECO:0000256" key="4">
    <source>
        <dbReference type="ARBA" id="ARBA00024746"/>
    </source>
</evidence>
<evidence type="ECO:0000256" key="1">
    <source>
        <dbReference type="ARBA" id="ARBA00010577"/>
    </source>
</evidence>
<evidence type="ECO:0000256" key="2">
    <source>
        <dbReference type="ARBA" id="ARBA00016013"/>
    </source>
</evidence>
<dbReference type="GO" id="GO:0044781">
    <property type="term" value="P:bacterial-type flagellum organization"/>
    <property type="evidence" value="ECO:0007669"/>
    <property type="project" value="UniProtKB-UniRule"/>
</dbReference>
<keyword evidence="8" id="KW-0969">Cilium</keyword>
<keyword evidence="8" id="KW-0966">Cell projection</keyword>
<feature type="region of interest" description="Disordered" evidence="6">
    <location>
        <begin position="1"/>
        <end position="22"/>
    </location>
</feature>
<comment type="similarity">
    <text evidence="1 5">Belongs to the FlgD family.</text>
</comment>
<geneLocation type="plasmid" evidence="8">
    <name>unnamed1</name>
</geneLocation>
<dbReference type="Gene3D" id="2.60.40.4070">
    <property type="match status" value="1"/>
</dbReference>
<keyword evidence="3 5" id="KW-1005">Bacterial flagellum biogenesis</keyword>
<name>A0AAU8APX5_9RHOB</name>
<evidence type="ECO:0000313" key="8">
    <source>
        <dbReference type="EMBL" id="XCC96837.1"/>
    </source>
</evidence>
<feature type="domain" description="FlgD/Vpr Ig-like" evidence="7">
    <location>
        <begin position="101"/>
        <end position="179"/>
    </location>
</feature>
<gene>
    <name evidence="8" type="ORF">PVT71_24395</name>
</gene>
<dbReference type="Pfam" id="PF03963">
    <property type="entry name" value="FlgD"/>
    <property type="match status" value="1"/>
</dbReference>
<evidence type="ECO:0000256" key="6">
    <source>
        <dbReference type="SAM" id="MobiDB-lite"/>
    </source>
</evidence>
<dbReference type="InterPro" id="IPR025965">
    <property type="entry name" value="FlgD/Vpr_Ig-like"/>
</dbReference>